<evidence type="ECO:0000313" key="2">
    <source>
        <dbReference type="Proteomes" id="UP000233837"/>
    </source>
</evidence>
<reference evidence="1 2" key="1">
    <citation type="journal article" date="2016" name="Sci. Rep.">
        <title>The Dendrobium catenatum Lindl. genome sequence provides insights into polysaccharide synthase, floral development and adaptive evolution.</title>
        <authorList>
            <person name="Zhang G.Q."/>
            <person name="Xu Q."/>
            <person name="Bian C."/>
            <person name="Tsai W.C."/>
            <person name="Yeh C.M."/>
            <person name="Liu K.W."/>
            <person name="Yoshida K."/>
            <person name="Zhang L.S."/>
            <person name="Chang S.B."/>
            <person name="Chen F."/>
            <person name="Shi Y."/>
            <person name="Su Y.Y."/>
            <person name="Zhang Y.Q."/>
            <person name="Chen L.J."/>
            <person name="Yin Y."/>
            <person name="Lin M."/>
            <person name="Huang H."/>
            <person name="Deng H."/>
            <person name="Wang Z.W."/>
            <person name="Zhu S.L."/>
            <person name="Zhao X."/>
            <person name="Deng C."/>
            <person name="Niu S.C."/>
            <person name="Huang J."/>
            <person name="Wang M."/>
            <person name="Liu G.H."/>
            <person name="Yang H.J."/>
            <person name="Xiao X.J."/>
            <person name="Hsiao Y.Y."/>
            <person name="Wu W.L."/>
            <person name="Chen Y.Y."/>
            <person name="Mitsuda N."/>
            <person name="Ohme-Takagi M."/>
            <person name="Luo Y.B."/>
            <person name="Van de Peer Y."/>
            <person name="Liu Z.J."/>
        </authorList>
    </citation>
    <scope>NUCLEOTIDE SEQUENCE [LARGE SCALE GENOMIC DNA]</scope>
    <source>
        <tissue evidence="1">The whole plant</tissue>
    </source>
</reference>
<protein>
    <submittedName>
        <fullName evidence="1">Uncharacterized protein</fullName>
    </submittedName>
</protein>
<dbReference type="EMBL" id="KZ503465">
    <property type="protein sequence ID" value="PKU63721.1"/>
    <property type="molecule type" value="Genomic_DNA"/>
</dbReference>
<gene>
    <name evidence="1" type="ORF">MA16_Dca014281</name>
</gene>
<dbReference type="AlphaFoldDB" id="A0A2I0VJZ1"/>
<keyword evidence="2" id="KW-1185">Reference proteome</keyword>
<evidence type="ECO:0000313" key="1">
    <source>
        <dbReference type="EMBL" id="PKU63721.1"/>
    </source>
</evidence>
<dbReference type="Proteomes" id="UP000233837">
    <property type="component" value="Unassembled WGS sequence"/>
</dbReference>
<name>A0A2I0VJZ1_9ASPA</name>
<proteinExistence type="predicted"/>
<reference evidence="1 2" key="2">
    <citation type="journal article" date="2017" name="Nature">
        <title>The Apostasia genome and the evolution of orchids.</title>
        <authorList>
            <person name="Zhang G.Q."/>
            <person name="Liu K.W."/>
            <person name="Li Z."/>
            <person name="Lohaus R."/>
            <person name="Hsiao Y.Y."/>
            <person name="Niu S.C."/>
            <person name="Wang J.Y."/>
            <person name="Lin Y.C."/>
            <person name="Xu Q."/>
            <person name="Chen L.J."/>
            <person name="Yoshida K."/>
            <person name="Fujiwara S."/>
            <person name="Wang Z.W."/>
            <person name="Zhang Y.Q."/>
            <person name="Mitsuda N."/>
            <person name="Wang M."/>
            <person name="Liu G.H."/>
            <person name="Pecoraro L."/>
            <person name="Huang H.X."/>
            <person name="Xiao X.J."/>
            <person name="Lin M."/>
            <person name="Wu X.Y."/>
            <person name="Wu W.L."/>
            <person name="Chen Y.Y."/>
            <person name="Chang S.B."/>
            <person name="Sakamoto S."/>
            <person name="Ohme-Takagi M."/>
            <person name="Yagi M."/>
            <person name="Zeng S.J."/>
            <person name="Shen C.Y."/>
            <person name="Yeh C.M."/>
            <person name="Luo Y.B."/>
            <person name="Tsai W.C."/>
            <person name="Van de Peer Y."/>
            <person name="Liu Z.J."/>
        </authorList>
    </citation>
    <scope>NUCLEOTIDE SEQUENCE [LARGE SCALE GENOMIC DNA]</scope>
    <source>
        <tissue evidence="1">The whole plant</tissue>
    </source>
</reference>
<organism evidence="1 2">
    <name type="scientific">Dendrobium catenatum</name>
    <dbReference type="NCBI Taxonomy" id="906689"/>
    <lineage>
        <taxon>Eukaryota</taxon>
        <taxon>Viridiplantae</taxon>
        <taxon>Streptophyta</taxon>
        <taxon>Embryophyta</taxon>
        <taxon>Tracheophyta</taxon>
        <taxon>Spermatophyta</taxon>
        <taxon>Magnoliopsida</taxon>
        <taxon>Liliopsida</taxon>
        <taxon>Asparagales</taxon>
        <taxon>Orchidaceae</taxon>
        <taxon>Epidendroideae</taxon>
        <taxon>Malaxideae</taxon>
        <taxon>Dendrobiinae</taxon>
        <taxon>Dendrobium</taxon>
    </lineage>
</organism>
<sequence>MLVQNTSKSTITLFVIESMLRRSQFIIFLLRINRRIYLPRPFLRKGSMNFDPN</sequence>
<accession>A0A2I0VJZ1</accession>